<proteinExistence type="predicted"/>
<organism evidence="1 2">
    <name type="scientific">Parasitella parasitica</name>
    <dbReference type="NCBI Taxonomy" id="35722"/>
    <lineage>
        <taxon>Eukaryota</taxon>
        <taxon>Fungi</taxon>
        <taxon>Fungi incertae sedis</taxon>
        <taxon>Mucoromycota</taxon>
        <taxon>Mucoromycotina</taxon>
        <taxon>Mucoromycetes</taxon>
        <taxon>Mucorales</taxon>
        <taxon>Mucorineae</taxon>
        <taxon>Mucoraceae</taxon>
        <taxon>Parasitella</taxon>
    </lineage>
</organism>
<reference evidence="1 2" key="1">
    <citation type="submission" date="2014-09" db="EMBL/GenBank/DDBJ databases">
        <authorList>
            <person name="Ellenberger Sabrina"/>
        </authorList>
    </citation>
    <scope>NUCLEOTIDE SEQUENCE [LARGE SCALE GENOMIC DNA]</scope>
    <source>
        <strain evidence="1 2">CBS 412.66</strain>
    </source>
</reference>
<dbReference type="EMBL" id="LN733911">
    <property type="protein sequence ID" value="CEP18838.1"/>
    <property type="molecule type" value="Genomic_DNA"/>
</dbReference>
<evidence type="ECO:0000313" key="2">
    <source>
        <dbReference type="Proteomes" id="UP000054107"/>
    </source>
</evidence>
<protein>
    <submittedName>
        <fullName evidence="1">Uncharacterized protein</fullName>
    </submittedName>
</protein>
<name>A0A0B7NU92_9FUNG</name>
<keyword evidence="2" id="KW-1185">Reference proteome</keyword>
<gene>
    <name evidence="1" type="primary">PARPA_13146.1 scaffold 45923</name>
</gene>
<dbReference type="AlphaFoldDB" id="A0A0B7NU92"/>
<sequence length="270" mass="31003">MDTTSHEDKEEIKEVDFKQKWVDFLADAEQNKNFHRYSPEKNGVTRLGAKLSPHPNTDKEIYRHLKKQLKPTEASDIWMESKNYICDLVAATNIDEFEENIETKALVEGEKKTCRCINDICKIMAKIYLKRPSITLSESVYNTNLIFPCFEAMLAMIKKNEHAPYFIPGEFELAAMTVQLKKMGFKVDKRKIYKADGIIRLAELGDLEVLVLETAGAFGHDDHAKTSFDNSKGMFALLAMLKTVADHYKFASVEEFRKLKLYFVQPSGKQ</sequence>
<dbReference type="OrthoDB" id="2275967at2759"/>
<accession>A0A0B7NU92</accession>
<evidence type="ECO:0000313" key="1">
    <source>
        <dbReference type="EMBL" id="CEP18838.1"/>
    </source>
</evidence>
<dbReference type="Proteomes" id="UP000054107">
    <property type="component" value="Unassembled WGS sequence"/>
</dbReference>